<dbReference type="Proteomes" id="UP000057820">
    <property type="component" value="Chromosome 1"/>
</dbReference>
<protein>
    <submittedName>
        <fullName evidence="1">Uncharacterized protein</fullName>
    </submittedName>
</protein>
<sequence>MGSLIDILGMGTASLGETGTRIVNALISLSGGTPGAGK</sequence>
<organism evidence="1 2">
    <name type="scientific">Nocardia farcinica</name>
    <dbReference type="NCBI Taxonomy" id="37329"/>
    <lineage>
        <taxon>Bacteria</taxon>
        <taxon>Bacillati</taxon>
        <taxon>Actinomycetota</taxon>
        <taxon>Actinomycetes</taxon>
        <taxon>Mycobacteriales</taxon>
        <taxon>Nocardiaceae</taxon>
        <taxon>Nocardia</taxon>
    </lineage>
</organism>
<evidence type="ECO:0000313" key="2">
    <source>
        <dbReference type="Proteomes" id="UP000057820"/>
    </source>
</evidence>
<gene>
    <name evidence="1" type="ORF">ERS450000_01723</name>
</gene>
<proteinExistence type="predicted"/>
<dbReference type="EMBL" id="LN868938">
    <property type="protein sequence ID" value="CRY76185.1"/>
    <property type="molecule type" value="Genomic_DNA"/>
</dbReference>
<reference evidence="2" key="1">
    <citation type="submission" date="2015-03" db="EMBL/GenBank/DDBJ databases">
        <authorList>
            <consortium name="Pathogen Informatics"/>
        </authorList>
    </citation>
    <scope>NUCLEOTIDE SEQUENCE [LARGE SCALE GENOMIC DNA]</scope>
    <source>
        <strain evidence="2">NCTC11134</strain>
    </source>
</reference>
<dbReference type="KEGG" id="nfr:ERS450000_01723"/>
<accession>A0A0H5NJQ3</accession>
<dbReference type="AlphaFoldDB" id="A0A0H5NJQ3"/>
<name>A0A0H5NJQ3_NOCFR</name>
<evidence type="ECO:0000313" key="1">
    <source>
        <dbReference type="EMBL" id="CRY76185.1"/>
    </source>
</evidence>